<accession>A0ACD5XMC0</accession>
<name>A0ACD5XMC0_AVESA</name>
<evidence type="ECO:0000313" key="1">
    <source>
        <dbReference type="EnsemblPlants" id="AVESA.00010b.r2.5AG0795880.1.CDS.1"/>
    </source>
</evidence>
<organism evidence="1 2">
    <name type="scientific">Avena sativa</name>
    <name type="common">Oat</name>
    <dbReference type="NCBI Taxonomy" id="4498"/>
    <lineage>
        <taxon>Eukaryota</taxon>
        <taxon>Viridiplantae</taxon>
        <taxon>Streptophyta</taxon>
        <taxon>Embryophyta</taxon>
        <taxon>Tracheophyta</taxon>
        <taxon>Spermatophyta</taxon>
        <taxon>Magnoliopsida</taxon>
        <taxon>Liliopsida</taxon>
        <taxon>Poales</taxon>
        <taxon>Poaceae</taxon>
        <taxon>BOP clade</taxon>
        <taxon>Pooideae</taxon>
        <taxon>Poodae</taxon>
        <taxon>Poeae</taxon>
        <taxon>Poeae Chloroplast Group 1 (Aveneae type)</taxon>
        <taxon>Aveninae</taxon>
        <taxon>Avena</taxon>
    </lineage>
</organism>
<evidence type="ECO:0000313" key="2">
    <source>
        <dbReference type="Proteomes" id="UP001732700"/>
    </source>
</evidence>
<dbReference type="EnsemblPlants" id="AVESA.00010b.r2.5AG0795880.1">
    <property type="protein sequence ID" value="AVESA.00010b.r2.5AG0795880.1.CDS.1"/>
    <property type="gene ID" value="AVESA.00010b.r2.5AG0795880"/>
</dbReference>
<keyword evidence="2" id="KW-1185">Reference proteome</keyword>
<protein>
    <submittedName>
        <fullName evidence="1">Uncharacterized protein</fullName>
    </submittedName>
</protein>
<dbReference type="Proteomes" id="UP001732700">
    <property type="component" value="Chromosome 5A"/>
</dbReference>
<sequence>MSSRVGDGLFPARQANDARSLTVRSMSRICMRGQVEFERNSNRGGRAPILFRVDPGYAWRRLFPSLYILPPNVSSQIHRRLLHLSSNRAIMAVCARSPAVLDACNATARGSASFSIQVSRTEAYVETGILGGGSFGVVLQARHRVTGNTVAIKFLRSTVHRPADPSRLLEEARFLGACDGNPYVVAYYGLVHDPATADLGLAMEYVGPSLHTFLSERPPLLEGIVCCYMWQLLTGAKMMHQRGIVHRDIKPANILVEGGGKMLKFCDLGLAMSLATKETPYGDVGTMPYKPPEMILGKPNYDGRVDTWSLGCVMAEMLTGQRMFPGLGDDDEVKQLWVIFRRVGFPDETTWPELASLPLARMVPRWTQARQQQSTLREMFHEEMLSNEGFQVLKGLLECNPDKRLTAAAALQLPWFQH</sequence>
<reference evidence="1" key="2">
    <citation type="submission" date="2025-09" db="UniProtKB">
        <authorList>
            <consortium name="EnsemblPlants"/>
        </authorList>
    </citation>
    <scope>IDENTIFICATION</scope>
</reference>
<reference evidence="1" key="1">
    <citation type="submission" date="2021-05" db="EMBL/GenBank/DDBJ databases">
        <authorList>
            <person name="Scholz U."/>
            <person name="Mascher M."/>
            <person name="Fiebig A."/>
        </authorList>
    </citation>
    <scope>NUCLEOTIDE SEQUENCE [LARGE SCALE GENOMIC DNA]</scope>
</reference>
<proteinExistence type="predicted"/>